<proteinExistence type="predicted"/>
<dbReference type="RefSeq" id="WP_035613953.1">
    <property type="nucleotide sequence ID" value="NZ_ARYK01000001.1"/>
</dbReference>
<accession>A0A059FVD8</accession>
<dbReference type="eggNOG" id="COG2267">
    <property type="taxonomic scope" value="Bacteria"/>
</dbReference>
<comment type="caution">
    <text evidence="2">The sequence shown here is derived from an EMBL/GenBank/DDBJ whole genome shotgun (WGS) entry which is preliminary data.</text>
</comment>
<dbReference type="STRING" id="1280950.HJO_04630"/>
<dbReference type="AlphaFoldDB" id="A0A059FVD8"/>
<feature type="domain" description="AB hydrolase-1" evidence="1">
    <location>
        <begin position="193"/>
        <end position="255"/>
    </location>
</feature>
<dbReference type="PANTHER" id="PTHR43433:SF5">
    <property type="entry name" value="AB HYDROLASE-1 DOMAIN-CONTAINING PROTEIN"/>
    <property type="match status" value="1"/>
</dbReference>
<evidence type="ECO:0000313" key="2">
    <source>
        <dbReference type="EMBL" id="KCZ94634.1"/>
    </source>
</evidence>
<dbReference type="InterPro" id="IPR000073">
    <property type="entry name" value="AB_hydrolase_1"/>
</dbReference>
<dbReference type="Proteomes" id="UP000025171">
    <property type="component" value="Unassembled WGS sequence"/>
</dbReference>
<name>A0A059FVD8_9PROT</name>
<dbReference type="GO" id="GO:0004806">
    <property type="term" value="F:triacylglycerol lipase activity"/>
    <property type="evidence" value="ECO:0007669"/>
    <property type="project" value="TreeGrafter"/>
</dbReference>
<keyword evidence="3" id="KW-1185">Reference proteome</keyword>
<reference evidence="2 3" key="1">
    <citation type="journal article" date="2014" name="Antonie Van Leeuwenhoek">
        <title>Hyphomonas beringensis sp. nov. and Hyphomonas chukchiensis sp. nov., isolated from surface seawater of the Bering Sea and Chukchi Sea.</title>
        <authorList>
            <person name="Li C."/>
            <person name="Lai Q."/>
            <person name="Li G."/>
            <person name="Dong C."/>
            <person name="Wang J."/>
            <person name="Liao Y."/>
            <person name="Shao Z."/>
        </authorList>
    </citation>
    <scope>NUCLEOTIDE SEQUENCE [LARGE SCALE GENOMIC DNA]</scope>
    <source>
        <strain evidence="2 3">MHS-2</strain>
    </source>
</reference>
<organism evidence="2 3">
    <name type="scientific">Hyphomonas johnsonii MHS-2</name>
    <dbReference type="NCBI Taxonomy" id="1280950"/>
    <lineage>
        <taxon>Bacteria</taxon>
        <taxon>Pseudomonadati</taxon>
        <taxon>Pseudomonadota</taxon>
        <taxon>Alphaproteobacteria</taxon>
        <taxon>Hyphomonadales</taxon>
        <taxon>Hyphomonadaceae</taxon>
        <taxon>Hyphomonas</taxon>
    </lineage>
</organism>
<dbReference type="PRINTS" id="PR00111">
    <property type="entry name" value="ABHYDROLASE"/>
</dbReference>
<sequence>MAATEPRPRITMQDVEGVQLRTAFWPAKVDAGNRALLFFNGIGANLELTNALGDMFPDRDIITFDVPGVGKSPVTQWPYRPWMLARWARKLLDQFHIDEVDVMGVSWGGALAQQFAFQYRNRVGKLILCATTAGMTMIPGKPASLSKMVDARRYTDPNYMRDNFATLYGDEADAQAGNHIDNLMAPDPKGYVYQLLAFLGWSSLPFIRFLKMPTLVMMGDKDSIVPLANGRILKVALPNSRLHVVEGGGHLFLVTRAAETAAVIKAFLNEPVEAEARAAA</sequence>
<gene>
    <name evidence="2" type="ORF">HJO_04630</name>
</gene>
<evidence type="ECO:0000313" key="3">
    <source>
        <dbReference type="Proteomes" id="UP000025171"/>
    </source>
</evidence>
<feature type="domain" description="AB hydrolase-1" evidence="1">
    <location>
        <begin position="35"/>
        <end position="165"/>
    </location>
</feature>
<dbReference type="InterPro" id="IPR029058">
    <property type="entry name" value="AB_hydrolase_fold"/>
</dbReference>
<dbReference type="GO" id="GO:0046503">
    <property type="term" value="P:glycerolipid catabolic process"/>
    <property type="evidence" value="ECO:0007669"/>
    <property type="project" value="TreeGrafter"/>
</dbReference>
<protein>
    <submittedName>
        <fullName evidence="2">Poly(3-hydroxyalkanoate) depolymerase</fullName>
    </submittedName>
</protein>
<dbReference type="Gene3D" id="3.40.50.1820">
    <property type="entry name" value="alpha/beta hydrolase"/>
    <property type="match status" value="1"/>
</dbReference>
<dbReference type="InterPro" id="IPR050471">
    <property type="entry name" value="AB_hydrolase"/>
</dbReference>
<dbReference type="PANTHER" id="PTHR43433">
    <property type="entry name" value="HYDROLASE, ALPHA/BETA FOLD FAMILY PROTEIN"/>
    <property type="match status" value="1"/>
</dbReference>
<dbReference type="OrthoDB" id="7616518at2"/>
<dbReference type="PATRIC" id="fig|1280950.3.peg.942"/>
<evidence type="ECO:0000259" key="1">
    <source>
        <dbReference type="Pfam" id="PF00561"/>
    </source>
</evidence>
<dbReference type="EMBL" id="ARYK01000001">
    <property type="protein sequence ID" value="KCZ94634.1"/>
    <property type="molecule type" value="Genomic_DNA"/>
</dbReference>
<dbReference type="SUPFAM" id="SSF53474">
    <property type="entry name" value="alpha/beta-Hydrolases"/>
    <property type="match status" value="1"/>
</dbReference>
<dbReference type="Pfam" id="PF00561">
    <property type="entry name" value="Abhydrolase_1"/>
    <property type="match status" value="2"/>
</dbReference>